<dbReference type="Proteomes" id="UP001055460">
    <property type="component" value="Chromosome"/>
</dbReference>
<sequence length="105" mass="12153">MNDKILDTLTGMYFTVDDPDGTYGTGQIIRLAAEGIYFIRYDGNEVELPMELVSIGEMLQTTEEDYKLWRFFDTTEERDKWIEWLDAPSKPRVVSLVRPTPAPTK</sequence>
<evidence type="ECO:0000313" key="3">
    <source>
        <dbReference type="Proteomes" id="UP001055460"/>
    </source>
</evidence>
<organism evidence="1 3">
    <name type="scientific">Ensifer adhaerens</name>
    <name type="common">Sinorhizobium morelense</name>
    <dbReference type="NCBI Taxonomy" id="106592"/>
    <lineage>
        <taxon>Bacteria</taxon>
        <taxon>Pseudomonadati</taxon>
        <taxon>Pseudomonadota</taxon>
        <taxon>Alphaproteobacteria</taxon>
        <taxon>Hyphomicrobiales</taxon>
        <taxon>Rhizobiaceae</taxon>
        <taxon>Sinorhizobium/Ensifer group</taxon>
        <taxon>Ensifer</taxon>
    </lineage>
</organism>
<dbReference type="AlphaFoldDB" id="A0A9Q8YCI3"/>
<accession>A0A9Q8YCI3</accession>
<dbReference type="EMBL" id="CP098807">
    <property type="protein sequence ID" value="USJ25139.1"/>
    <property type="molecule type" value="Genomic_DNA"/>
</dbReference>
<evidence type="ECO:0000313" key="2">
    <source>
        <dbReference type="EMBL" id="WFP92500.1"/>
    </source>
</evidence>
<evidence type="ECO:0000313" key="4">
    <source>
        <dbReference type="Proteomes" id="UP001214094"/>
    </source>
</evidence>
<keyword evidence="4" id="KW-1185">Reference proteome</keyword>
<dbReference type="GeneID" id="29518692"/>
<dbReference type="EMBL" id="CP121308">
    <property type="protein sequence ID" value="WFP92500.1"/>
    <property type="molecule type" value="Genomic_DNA"/>
</dbReference>
<dbReference type="KEGG" id="eah:FA04_08970"/>
<protein>
    <submittedName>
        <fullName evidence="1">Uncharacterized protein</fullName>
    </submittedName>
</protein>
<reference evidence="1" key="1">
    <citation type="submission" date="2022-06" db="EMBL/GenBank/DDBJ databases">
        <title>Physiological and biochemical characterization and genomic elucidation of a strain of the genus Ensifer adhaerens M8 that combines arsenic oxidation and chromium reduction.</title>
        <authorList>
            <person name="Li X."/>
            <person name="Yu c."/>
        </authorList>
    </citation>
    <scope>NUCLEOTIDE SEQUENCE</scope>
    <source>
        <strain evidence="1">M8</strain>
    </source>
</reference>
<reference evidence="2 4" key="2">
    <citation type="submission" date="2023-03" db="EMBL/GenBank/DDBJ databases">
        <title>Comparative genome and transcriptome analysis combination mining strategies for increasing vitamin B12 production of Ensifer adhaerens strain.</title>
        <authorList>
            <person name="Yongheng L."/>
        </authorList>
    </citation>
    <scope>NUCLEOTIDE SEQUENCE [LARGE SCALE GENOMIC DNA]</scope>
    <source>
        <strain evidence="2 4">Casida A-T305</strain>
    </source>
</reference>
<evidence type="ECO:0000313" key="1">
    <source>
        <dbReference type="EMBL" id="USJ25139.1"/>
    </source>
</evidence>
<gene>
    <name evidence="1" type="ORF">NE863_09290</name>
    <name evidence="2" type="ORF">P4B07_09120</name>
</gene>
<dbReference type="Proteomes" id="UP001214094">
    <property type="component" value="Chromosome"/>
</dbReference>
<dbReference type="OrthoDB" id="8378611at2"/>
<proteinExistence type="predicted"/>
<name>A0A9Q8YCI3_ENSAD</name>
<dbReference type="RefSeq" id="WP_034788160.1">
    <property type="nucleotide sequence ID" value="NZ_CAXURO020000001.1"/>
</dbReference>